<keyword evidence="5" id="KW-1185">Reference proteome</keyword>
<feature type="compositionally biased region" description="Polar residues" evidence="2">
    <location>
        <begin position="206"/>
        <end position="221"/>
    </location>
</feature>
<evidence type="ECO:0000313" key="5">
    <source>
        <dbReference type="Proteomes" id="UP000722485"/>
    </source>
</evidence>
<feature type="compositionally biased region" description="Polar residues" evidence="2">
    <location>
        <begin position="1"/>
        <end position="10"/>
    </location>
</feature>
<dbReference type="Proteomes" id="UP000722485">
    <property type="component" value="Unassembled WGS sequence"/>
</dbReference>
<dbReference type="InterPro" id="IPR036864">
    <property type="entry name" value="Zn2-C6_fun-type_DNA-bd_sf"/>
</dbReference>
<proteinExistence type="predicted"/>
<keyword evidence="1" id="KW-0539">Nucleus</keyword>
<dbReference type="Gene3D" id="4.10.240.10">
    <property type="entry name" value="Zn(2)-C6 fungal-type DNA-binding domain"/>
    <property type="match status" value="1"/>
</dbReference>
<dbReference type="OrthoDB" id="4222821at2759"/>
<dbReference type="GO" id="GO:0008270">
    <property type="term" value="F:zinc ion binding"/>
    <property type="evidence" value="ECO:0007669"/>
    <property type="project" value="InterPro"/>
</dbReference>
<dbReference type="SUPFAM" id="SSF57701">
    <property type="entry name" value="Zn2/Cys6 DNA-binding domain"/>
    <property type="match status" value="1"/>
</dbReference>
<feature type="compositionally biased region" description="Low complexity" evidence="2">
    <location>
        <begin position="498"/>
        <end position="514"/>
    </location>
</feature>
<dbReference type="CDD" id="cd00067">
    <property type="entry name" value="GAL4"/>
    <property type="match status" value="1"/>
</dbReference>
<evidence type="ECO:0000313" key="4">
    <source>
        <dbReference type="EMBL" id="KAF7557830.1"/>
    </source>
</evidence>
<dbReference type="GO" id="GO:0000981">
    <property type="term" value="F:DNA-binding transcription factor activity, RNA polymerase II-specific"/>
    <property type="evidence" value="ECO:0007669"/>
    <property type="project" value="InterPro"/>
</dbReference>
<feature type="region of interest" description="Disordered" evidence="2">
    <location>
        <begin position="1"/>
        <end position="22"/>
    </location>
</feature>
<evidence type="ECO:0000259" key="3">
    <source>
        <dbReference type="PROSITE" id="PS50048"/>
    </source>
</evidence>
<evidence type="ECO:0000256" key="1">
    <source>
        <dbReference type="ARBA" id="ARBA00023242"/>
    </source>
</evidence>
<feature type="region of interest" description="Disordered" evidence="2">
    <location>
        <begin position="72"/>
        <end position="127"/>
    </location>
</feature>
<dbReference type="PROSITE" id="PS50048">
    <property type="entry name" value="ZN2_CY6_FUNGAL_2"/>
    <property type="match status" value="1"/>
</dbReference>
<organism evidence="4 5">
    <name type="scientific">Cylindrodendrum hubeiense</name>
    <dbReference type="NCBI Taxonomy" id="595255"/>
    <lineage>
        <taxon>Eukaryota</taxon>
        <taxon>Fungi</taxon>
        <taxon>Dikarya</taxon>
        <taxon>Ascomycota</taxon>
        <taxon>Pezizomycotina</taxon>
        <taxon>Sordariomycetes</taxon>
        <taxon>Hypocreomycetidae</taxon>
        <taxon>Hypocreales</taxon>
        <taxon>Nectriaceae</taxon>
        <taxon>Cylindrodendrum</taxon>
    </lineage>
</organism>
<feature type="compositionally biased region" description="Polar residues" evidence="2">
    <location>
        <begin position="95"/>
        <end position="124"/>
    </location>
</feature>
<feature type="region of interest" description="Disordered" evidence="2">
    <location>
        <begin position="498"/>
        <end position="555"/>
    </location>
</feature>
<feature type="compositionally biased region" description="Low complexity" evidence="2">
    <location>
        <begin position="521"/>
        <end position="532"/>
    </location>
</feature>
<comment type="caution">
    <text evidence="4">The sequence shown here is derived from an EMBL/GenBank/DDBJ whole genome shotgun (WGS) entry which is preliminary data.</text>
</comment>
<dbReference type="EMBL" id="JAANBB010000003">
    <property type="protein sequence ID" value="KAF7557830.1"/>
    <property type="molecule type" value="Genomic_DNA"/>
</dbReference>
<dbReference type="InterPro" id="IPR001138">
    <property type="entry name" value="Zn2Cys6_DnaBD"/>
</dbReference>
<feature type="region of interest" description="Disordered" evidence="2">
    <location>
        <begin position="205"/>
        <end position="228"/>
    </location>
</feature>
<accession>A0A9P5LN82</accession>
<evidence type="ECO:0000256" key="2">
    <source>
        <dbReference type="SAM" id="MobiDB-lite"/>
    </source>
</evidence>
<protein>
    <recommendedName>
        <fullName evidence="3">Zn(2)-C6 fungal-type domain-containing protein</fullName>
    </recommendedName>
</protein>
<reference evidence="4" key="1">
    <citation type="submission" date="2020-03" db="EMBL/GenBank/DDBJ databases">
        <title>Draft Genome Sequence of Cylindrodendrum hubeiense.</title>
        <authorList>
            <person name="Buettner E."/>
            <person name="Kellner H."/>
        </authorList>
    </citation>
    <scope>NUCLEOTIDE SEQUENCE</scope>
    <source>
        <strain evidence="4">IHI 201604</strain>
    </source>
</reference>
<feature type="domain" description="Zn(2)-C6 fungal-type" evidence="3">
    <location>
        <begin position="22"/>
        <end position="66"/>
    </location>
</feature>
<sequence length="581" mass="61679">MSAPTGTLPRSSSTSTQGRRQACDRCSEQKVRCIRSAPTNDDVGIGEAGALARCIRCSKARASCVYSLYQRSGRPAKRSPSSELQWENHSKRATRPSTPTSIEKGAASSSIEAVSATMPGSSKPRQGLRVEIPIDPIIYDGAPVELGPPQHQTVPAATSELEPDAKYETSYEQCIAEFSLNGLEIWSSMPTLSPGSISPQAELGPMQSTPGATDGWVTTSDPPDYDDSRRAETNATAAAIATANAMASRSIAALPNTTEVYIEQLAELNLAIFRVTRSICGTADASAPASLAWSVSGEIFEAASSLIKLIDAFSRAHTAVDTKAAFAPMSDPMVLDVEASLHLEPAPDDLNGEFGANAVPPTIKSDPGVALLILAAHQRLLSAFENMCASIHRYLQVIQEGLTLPFDFGGQQQAYSLYNDGQMLVLPYSSAGTDGAASLNTFGGQTFAPSSTAQFVVITELITYYLNRLDRALGPAMARGPEQGPDFDALLVQSADVSDMSSGSSGESSPDICSLGFAETSSSSSSNQAQSSKGGEERPNSRSSSSARALTRVGHDMHERYQRLREHIKLIKRVIRASNDS</sequence>
<name>A0A9P5LN82_9HYPO</name>
<gene>
    <name evidence="4" type="ORF">G7Z17_g377</name>
</gene>
<dbReference type="SMART" id="SM00066">
    <property type="entry name" value="GAL4"/>
    <property type="match status" value="1"/>
</dbReference>
<dbReference type="AlphaFoldDB" id="A0A9P5LN82"/>
<dbReference type="Pfam" id="PF00172">
    <property type="entry name" value="Zn_clus"/>
    <property type="match status" value="1"/>
</dbReference>